<dbReference type="EMBL" id="PXZH01000002">
    <property type="protein sequence ID" value="RST89389.1"/>
    <property type="molecule type" value="Genomic_DNA"/>
</dbReference>
<accession>A0A3R9YJS5</accession>
<dbReference type="CDD" id="cd08187">
    <property type="entry name" value="BDH"/>
    <property type="match status" value="1"/>
</dbReference>
<keyword evidence="1" id="KW-0560">Oxidoreductase</keyword>
<dbReference type="RefSeq" id="WP_125943322.1">
    <property type="nucleotide sequence ID" value="NZ_PXZH01000002.1"/>
</dbReference>
<dbReference type="Pfam" id="PF25137">
    <property type="entry name" value="ADH_Fe_C"/>
    <property type="match status" value="1"/>
</dbReference>
<evidence type="ECO:0000259" key="2">
    <source>
        <dbReference type="Pfam" id="PF00465"/>
    </source>
</evidence>
<proteinExistence type="predicted"/>
<dbReference type="GO" id="GO:1990362">
    <property type="term" value="F:butanol dehydrogenase (NAD+) activity"/>
    <property type="evidence" value="ECO:0007669"/>
    <property type="project" value="InterPro"/>
</dbReference>
<dbReference type="FunFam" id="3.40.50.1970:FF:000003">
    <property type="entry name" value="Alcohol dehydrogenase, iron-containing"/>
    <property type="match status" value="1"/>
</dbReference>
<dbReference type="SUPFAM" id="SSF56796">
    <property type="entry name" value="Dehydroquinate synthase-like"/>
    <property type="match status" value="1"/>
</dbReference>
<dbReference type="InterPro" id="IPR056798">
    <property type="entry name" value="ADH_Fe_C"/>
</dbReference>
<dbReference type="PANTHER" id="PTHR43633:SF1">
    <property type="entry name" value="ALCOHOL DEHYDROGENASE YQHD"/>
    <property type="match status" value="1"/>
</dbReference>
<dbReference type="AlphaFoldDB" id="A0A3R9YJS5"/>
<dbReference type="InterPro" id="IPR044731">
    <property type="entry name" value="BDH-like"/>
</dbReference>
<dbReference type="Pfam" id="PF00465">
    <property type="entry name" value="Fe-ADH"/>
    <property type="match status" value="1"/>
</dbReference>
<dbReference type="OrthoDB" id="9801156at2"/>
<feature type="domain" description="Alcohol dehydrogenase iron-type/glycerol dehydrogenase GldA" evidence="2">
    <location>
        <begin position="9"/>
        <end position="177"/>
    </location>
</feature>
<organism evidence="4 5">
    <name type="scientific">Vagococcus humatus</name>
    <dbReference type="NCBI Taxonomy" id="1889241"/>
    <lineage>
        <taxon>Bacteria</taxon>
        <taxon>Bacillati</taxon>
        <taxon>Bacillota</taxon>
        <taxon>Bacilli</taxon>
        <taxon>Lactobacillales</taxon>
        <taxon>Enterococcaceae</taxon>
        <taxon>Vagococcus</taxon>
    </lineage>
</organism>
<comment type="caution">
    <text evidence="4">The sequence shown here is derived from an EMBL/GenBank/DDBJ whole genome shotgun (WGS) entry which is preliminary data.</text>
</comment>
<dbReference type="GO" id="GO:1990002">
    <property type="term" value="F:methylglyoxal reductase (NADPH) (acetol producing) activity"/>
    <property type="evidence" value="ECO:0007669"/>
    <property type="project" value="TreeGrafter"/>
</dbReference>
<dbReference type="GO" id="GO:0005829">
    <property type="term" value="C:cytosol"/>
    <property type="evidence" value="ECO:0007669"/>
    <property type="project" value="TreeGrafter"/>
</dbReference>
<feature type="domain" description="Fe-containing alcohol dehydrogenase-like C-terminal" evidence="3">
    <location>
        <begin position="194"/>
        <end position="387"/>
    </location>
</feature>
<dbReference type="Gene3D" id="1.20.1090.10">
    <property type="entry name" value="Dehydroquinate synthase-like - alpha domain"/>
    <property type="match status" value="1"/>
</dbReference>
<keyword evidence="5" id="KW-1185">Reference proteome</keyword>
<dbReference type="PANTHER" id="PTHR43633">
    <property type="entry name" value="ALCOHOL DEHYDROGENASE YQHD"/>
    <property type="match status" value="1"/>
</dbReference>
<dbReference type="Proteomes" id="UP000277864">
    <property type="component" value="Unassembled WGS sequence"/>
</dbReference>
<dbReference type="PROSITE" id="PS00060">
    <property type="entry name" value="ADH_IRON_2"/>
    <property type="match status" value="1"/>
</dbReference>
<evidence type="ECO:0000313" key="5">
    <source>
        <dbReference type="Proteomes" id="UP000277864"/>
    </source>
</evidence>
<evidence type="ECO:0000256" key="1">
    <source>
        <dbReference type="ARBA" id="ARBA00023002"/>
    </source>
</evidence>
<evidence type="ECO:0000259" key="3">
    <source>
        <dbReference type="Pfam" id="PF25137"/>
    </source>
</evidence>
<dbReference type="InterPro" id="IPR018211">
    <property type="entry name" value="ADH_Fe_CS"/>
</dbReference>
<evidence type="ECO:0000313" key="4">
    <source>
        <dbReference type="EMBL" id="RST89389.1"/>
    </source>
</evidence>
<sequence length="390" mass="43604">MKNFNYYNPANILFGQGEEEKVGELISSHTHTKKVLLLYSGDYLTKLGIEKTISKQLSEQHIKFFKNGNIVPNPDVALVRELVSFVKEHEIDFLLAVGGGSVIDTAKAVSFGALYEGDVWDFFTGKVAVTRSLPVGVISTVASSGSEMSNATIISNGPHKLGVESELIIPKFSILNPAYTTKLPKYYTGVGISDILTHLLERYFTKVSHVTLTNYLLEGAINSLLVSGSKLIDDLDNYHLRAEVMWTSSMAHNNSLELGREPDWGSHRIEHELSGQYGIVHGEGMAIIFPAWMEYVSQFYPDIFVQYAVQIFDINPFAYETKEEIITLGIQKTREFFKKMGMKTSLTELNIDETHFEQMANRATNDDSQTVGHLMPLTSSDIIAIFQLAR</sequence>
<dbReference type="GO" id="GO:0046872">
    <property type="term" value="F:metal ion binding"/>
    <property type="evidence" value="ECO:0007669"/>
    <property type="project" value="InterPro"/>
</dbReference>
<dbReference type="Gene3D" id="3.40.50.1970">
    <property type="match status" value="1"/>
</dbReference>
<gene>
    <name evidence="4" type="ORF">C7P63_06345</name>
</gene>
<dbReference type="InterPro" id="IPR001670">
    <property type="entry name" value="ADH_Fe/GldA"/>
</dbReference>
<name>A0A3R9YJS5_9ENTE</name>
<dbReference type="GO" id="GO:0008106">
    <property type="term" value="F:alcohol dehydrogenase (NADP+) activity"/>
    <property type="evidence" value="ECO:0007669"/>
    <property type="project" value="TreeGrafter"/>
</dbReference>
<reference evidence="4 5" key="1">
    <citation type="submission" date="2018-03" db="EMBL/GenBank/DDBJ databases">
        <authorList>
            <person name="Gulvik C.A."/>
        </authorList>
    </citation>
    <scope>NUCLEOTIDE SEQUENCE [LARGE SCALE GENOMIC DNA]</scope>
    <source>
        <strain evidence="4 5">JCM 31581</strain>
    </source>
</reference>
<protein>
    <submittedName>
        <fullName evidence="4">Alcohol dehydrogenase</fullName>
    </submittedName>
</protein>